<comment type="caution">
    <text evidence="5">The sequence shown here is derived from an EMBL/GenBank/DDBJ whole genome shotgun (WGS) entry which is preliminary data.</text>
</comment>
<gene>
    <name evidence="5" type="ORF">LY90DRAFT_506088</name>
</gene>
<protein>
    <recommendedName>
        <fullName evidence="7">DUF2439 domain-containing protein</fullName>
    </recommendedName>
</protein>
<dbReference type="InterPro" id="IPR041677">
    <property type="entry name" value="DNA2/NAM7_AAA_11"/>
</dbReference>
<dbReference type="SUPFAM" id="SSF52540">
    <property type="entry name" value="P-loop containing nucleoside triphosphate hydrolases"/>
    <property type="match status" value="1"/>
</dbReference>
<dbReference type="GO" id="GO:0016604">
    <property type="term" value="C:nuclear body"/>
    <property type="evidence" value="ECO:0007669"/>
    <property type="project" value="TreeGrafter"/>
</dbReference>
<dbReference type="EMBL" id="MCOG01000065">
    <property type="protein sequence ID" value="ORY58937.1"/>
    <property type="molecule type" value="Genomic_DNA"/>
</dbReference>
<evidence type="ECO:0000313" key="5">
    <source>
        <dbReference type="EMBL" id="ORY58937.1"/>
    </source>
</evidence>
<dbReference type="Gene3D" id="3.40.50.300">
    <property type="entry name" value="P-loop containing nucleotide triphosphate hydrolases"/>
    <property type="match status" value="2"/>
</dbReference>
<dbReference type="GO" id="GO:0006369">
    <property type="term" value="P:termination of RNA polymerase II transcription"/>
    <property type="evidence" value="ECO:0007669"/>
    <property type="project" value="TreeGrafter"/>
</dbReference>
<dbReference type="InterPro" id="IPR041679">
    <property type="entry name" value="DNA2/NAM7-like_C"/>
</dbReference>
<evidence type="ECO:0000259" key="3">
    <source>
        <dbReference type="Pfam" id="PF13086"/>
    </source>
</evidence>
<dbReference type="InterPro" id="IPR045055">
    <property type="entry name" value="DNA2/NAM7-like"/>
</dbReference>
<evidence type="ECO:0008006" key="7">
    <source>
        <dbReference type="Google" id="ProtNLM"/>
    </source>
</evidence>
<feature type="domain" description="DNA2/NAM7 helicase helicase" evidence="3">
    <location>
        <begin position="399"/>
        <end position="499"/>
    </location>
</feature>
<keyword evidence="1" id="KW-0472">Membrane</keyword>
<feature type="transmembrane region" description="Helical" evidence="1">
    <location>
        <begin position="425"/>
        <end position="446"/>
    </location>
</feature>
<dbReference type="PANTHER" id="PTHR10887:SF531">
    <property type="entry name" value="PROTEIN ZGRF1"/>
    <property type="match status" value="1"/>
</dbReference>
<dbReference type="STRING" id="1754190.A0A1Y2DI87"/>
<dbReference type="InterPro" id="IPR018838">
    <property type="entry name" value="ZGRF1-like_N"/>
</dbReference>
<name>A0A1Y2DI87_9FUNG</name>
<reference evidence="5 6" key="1">
    <citation type="submission" date="2016-08" db="EMBL/GenBank/DDBJ databases">
        <title>A Parts List for Fungal Cellulosomes Revealed by Comparative Genomics.</title>
        <authorList>
            <consortium name="DOE Joint Genome Institute"/>
            <person name="Haitjema C.H."/>
            <person name="Gilmore S.P."/>
            <person name="Henske J.K."/>
            <person name="Solomon K.V."/>
            <person name="De Groot R."/>
            <person name="Kuo A."/>
            <person name="Mondo S.J."/>
            <person name="Salamov A.A."/>
            <person name="Labutti K."/>
            <person name="Zhao Z."/>
            <person name="Chiniquy J."/>
            <person name="Barry K."/>
            <person name="Brewer H.M."/>
            <person name="Purvine S.O."/>
            <person name="Wright A.T."/>
            <person name="Boxma B."/>
            <person name="Van Alen T."/>
            <person name="Hackstein J.H."/>
            <person name="Baker S.E."/>
            <person name="Grigoriev I.V."/>
            <person name="O'Malley M.A."/>
        </authorList>
    </citation>
    <scope>NUCLEOTIDE SEQUENCE [LARGE SCALE GENOMIC DNA]</scope>
    <source>
        <strain evidence="5 6">G1</strain>
    </source>
</reference>
<organism evidence="5 6">
    <name type="scientific">Neocallimastix californiae</name>
    <dbReference type="NCBI Taxonomy" id="1754190"/>
    <lineage>
        <taxon>Eukaryota</taxon>
        <taxon>Fungi</taxon>
        <taxon>Fungi incertae sedis</taxon>
        <taxon>Chytridiomycota</taxon>
        <taxon>Chytridiomycota incertae sedis</taxon>
        <taxon>Neocallimastigomycetes</taxon>
        <taxon>Neocallimastigales</taxon>
        <taxon>Neocallimastigaceae</taxon>
        <taxon>Neocallimastix</taxon>
    </lineage>
</organism>
<feature type="domain" description="DNA2/NAM7 helicase helicase" evidence="3">
    <location>
        <begin position="530"/>
        <end position="616"/>
    </location>
</feature>
<evidence type="ECO:0000256" key="1">
    <source>
        <dbReference type="SAM" id="Phobius"/>
    </source>
</evidence>
<evidence type="ECO:0000259" key="2">
    <source>
        <dbReference type="Pfam" id="PF10382"/>
    </source>
</evidence>
<dbReference type="OrthoDB" id="2145378at2759"/>
<dbReference type="Pfam" id="PF13086">
    <property type="entry name" value="AAA_11"/>
    <property type="match status" value="2"/>
</dbReference>
<dbReference type="Pfam" id="PF13087">
    <property type="entry name" value="AAA_12"/>
    <property type="match status" value="1"/>
</dbReference>
<dbReference type="PANTHER" id="PTHR10887">
    <property type="entry name" value="DNA2/NAM7 HELICASE FAMILY"/>
    <property type="match status" value="1"/>
</dbReference>
<keyword evidence="6" id="KW-1185">Reference proteome</keyword>
<dbReference type="InterPro" id="IPR047187">
    <property type="entry name" value="SF1_C_Upf1"/>
</dbReference>
<evidence type="ECO:0000313" key="6">
    <source>
        <dbReference type="Proteomes" id="UP000193920"/>
    </source>
</evidence>
<evidence type="ECO:0000259" key="4">
    <source>
        <dbReference type="Pfam" id="PF13087"/>
    </source>
</evidence>
<dbReference type="AlphaFoldDB" id="A0A1Y2DI87"/>
<dbReference type="Pfam" id="PF10382">
    <property type="entry name" value="ZGRF1-like_N"/>
    <property type="match status" value="1"/>
</dbReference>
<keyword evidence="1" id="KW-0812">Transmembrane</keyword>
<dbReference type="GO" id="GO:0004386">
    <property type="term" value="F:helicase activity"/>
    <property type="evidence" value="ECO:0007669"/>
    <property type="project" value="InterPro"/>
</dbReference>
<dbReference type="CDD" id="cd18808">
    <property type="entry name" value="SF1_C_Upf1"/>
    <property type="match status" value="1"/>
</dbReference>
<proteinExistence type="predicted"/>
<keyword evidence="1" id="KW-1133">Transmembrane helix</keyword>
<feature type="domain" description="5'-3' DNA helicase ZGRF1-like N-terminal" evidence="2">
    <location>
        <begin position="7"/>
        <end position="70"/>
    </location>
</feature>
<accession>A0A1Y2DI87</accession>
<dbReference type="GO" id="GO:0001147">
    <property type="term" value="F:transcription termination site sequence-specific DNA binding"/>
    <property type="evidence" value="ECO:0007669"/>
    <property type="project" value="TreeGrafter"/>
</dbReference>
<dbReference type="InterPro" id="IPR027417">
    <property type="entry name" value="P-loop_NTPase"/>
</dbReference>
<dbReference type="Proteomes" id="UP000193920">
    <property type="component" value="Unassembled WGS sequence"/>
</dbReference>
<feature type="transmembrane region" description="Helical" evidence="1">
    <location>
        <begin position="458"/>
        <end position="480"/>
    </location>
</feature>
<feature type="domain" description="DNA2/NAM7 helicase-like C-terminal" evidence="4">
    <location>
        <begin position="664"/>
        <end position="774"/>
    </location>
</feature>
<sequence>MEFNGIKYEILYSNQLTKKNKTWKDGYMTYFQKGNRAYLYDENNKKIDSLYGIRSNPELDEEIKFDKHVVLPQTIIQDAPNINNSIKQNNETNNKKDSEISSKKIPILRKTISKRININNNNNNKMSSKTRSISQLLSLFNPSKTVPQDNENNNEIKESESIEFQDSIDIDDDILFNTNVSEYQLLFRKAIIESIQIELTKLSMKYRSLPFLNEPSYRSNGINYYSECILTRFQPVFLKYKKKNNNCNYLLTLARKEKSSSYSKDDIWVISLNKNFEKNTTFLAKSVFYGPNGNSAVEVEPISKDDIEISKYLTNSKKPIFNVFAIRAININTEEIILSNLKSNITKSSVLPYLLNYSNTMRKKNDKTRFNSPHMASLINEKKISELDEFLDDIIIQYKLNEDQEAVLRTFIESLKIPSKSPITLVHGVFGAGKSLLISIIIFFLYRSYISGFINPKINFKILVSSMTNVAVDRILLYLMEKFDFKNFVRVGSLKKIAKPLLPYAAQISKGNEDIDELNSLLKCDDLSPKEIKYIQETIKKFKKNENRNNIKHSFLIATTCIASSFEILDHTKVPIVILDECSQFIEPLSLLPICRFQSEKLLLVGDPKQLSPTITTNSAYEKDPVNKGLDRTLFERLALSQCTPILLRTQYRVKIKGELLSDKFPILCFVDVNSVGKSQFSSFVNKLEADFIVKSIEKLVEFGVNGEDIGVISLYKGQADLIKSRFAANPADQIKTIQVSTVDAFQGAEKSIIFLSIVKSNSSEFIDSDRRVNLIYSIYYLLIFL</sequence>